<evidence type="ECO:0000313" key="2">
    <source>
        <dbReference type="Proteomes" id="UP000215027"/>
    </source>
</evidence>
<name>A0A160T4L1_9CHLR</name>
<accession>A0A160T4L1</accession>
<dbReference type="Proteomes" id="UP000215027">
    <property type="component" value="Chromosome I"/>
</dbReference>
<keyword evidence="1" id="KW-0238">DNA-binding</keyword>
<sequence>MIRTQILLTEEQAFALRELAAEEGKSMAELIRMSVDTMLRSRPFLDTEERKRRALSVIGQYTSGVDDLAREHDRYLEESYAN</sequence>
<dbReference type="GO" id="GO:0003677">
    <property type="term" value="F:DNA binding"/>
    <property type="evidence" value="ECO:0007669"/>
    <property type="project" value="UniProtKB-KW"/>
</dbReference>
<gene>
    <name evidence="1" type="ORF">CFX0092_A1672</name>
</gene>
<protein>
    <submittedName>
        <fullName evidence="1">CopG domain protein DNA-binding domain protein</fullName>
    </submittedName>
</protein>
<dbReference type="EMBL" id="LN890655">
    <property type="protein sequence ID" value="CUS03550.2"/>
    <property type="molecule type" value="Genomic_DNA"/>
</dbReference>
<dbReference type="AlphaFoldDB" id="A0A160T4L1"/>
<reference evidence="1" key="1">
    <citation type="submission" date="2016-01" db="EMBL/GenBank/DDBJ databases">
        <authorList>
            <person name="Mcilroy J.S."/>
            <person name="Karst M S."/>
            <person name="Albertsen M."/>
        </authorList>
    </citation>
    <scope>NUCLEOTIDE SEQUENCE</scope>
    <source>
        <strain evidence="1">Cfx-K</strain>
    </source>
</reference>
<dbReference type="GO" id="GO:0006355">
    <property type="term" value="P:regulation of DNA-templated transcription"/>
    <property type="evidence" value="ECO:0007669"/>
    <property type="project" value="InterPro"/>
</dbReference>
<organism evidence="1 2">
    <name type="scientific">Candidatus Promineifilum breve</name>
    <dbReference type="NCBI Taxonomy" id="1806508"/>
    <lineage>
        <taxon>Bacteria</taxon>
        <taxon>Bacillati</taxon>
        <taxon>Chloroflexota</taxon>
        <taxon>Ardenticatenia</taxon>
        <taxon>Candidatus Promineifilales</taxon>
        <taxon>Candidatus Promineifilaceae</taxon>
        <taxon>Candidatus Promineifilum</taxon>
    </lineage>
</organism>
<evidence type="ECO:0000313" key="1">
    <source>
        <dbReference type="EMBL" id="CUS03550.2"/>
    </source>
</evidence>
<dbReference type="RefSeq" id="WP_095043020.1">
    <property type="nucleotide sequence ID" value="NZ_LN890655.1"/>
</dbReference>
<proteinExistence type="predicted"/>
<dbReference type="KEGG" id="pbf:CFX0092_A1672"/>
<dbReference type="OrthoDB" id="463627at2"/>
<keyword evidence="2" id="KW-1185">Reference proteome</keyword>